<dbReference type="SUPFAM" id="SSF53335">
    <property type="entry name" value="S-adenosyl-L-methionine-dependent methyltransferases"/>
    <property type="match status" value="1"/>
</dbReference>
<dbReference type="Pfam" id="PF10017">
    <property type="entry name" value="Methyltransf_33"/>
    <property type="match status" value="1"/>
</dbReference>
<evidence type="ECO:0000256" key="1">
    <source>
        <dbReference type="ARBA" id="ARBA00022603"/>
    </source>
</evidence>
<dbReference type="PANTHER" id="PTHR43397:SF1">
    <property type="entry name" value="ERGOTHIONEINE BIOSYNTHESIS PROTEIN 1"/>
    <property type="match status" value="1"/>
</dbReference>
<feature type="domain" description="Histidine-specific methyltransferase SAM-dependent" evidence="3">
    <location>
        <begin position="2"/>
        <end position="306"/>
    </location>
</feature>
<proteinExistence type="predicted"/>
<dbReference type="InterPro" id="IPR035094">
    <property type="entry name" value="EgtD"/>
</dbReference>
<reference evidence="4 5" key="1">
    <citation type="submission" date="2016-08" db="EMBL/GenBank/DDBJ databases">
        <title>Draft genome sequence of Candidatus Piscirickettsia litoralis, from seawater.</title>
        <authorList>
            <person name="Wan X."/>
            <person name="Lee A.J."/>
            <person name="Hou S."/>
            <person name="Donachie S.P."/>
        </authorList>
    </citation>
    <scope>NUCLEOTIDE SEQUENCE [LARGE SCALE GENOMIC DNA]</scope>
    <source>
        <strain evidence="4 5">Y2</strain>
    </source>
</reference>
<dbReference type="PANTHER" id="PTHR43397">
    <property type="entry name" value="ERGOTHIONEINE BIOSYNTHESIS PROTEIN 1"/>
    <property type="match status" value="1"/>
</dbReference>
<keyword evidence="1" id="KW-0489">Methyltransferase</keyword>
<dbReference type="InterPro" id="IPR019257">
    <property type="entry name" value="MeTrfase_dom"/>
</dbReference>
<dbReference type="InterPro" id="IPR029063">
    <property type="entry name" value="SAM-dependent_MTases_sf"/>
</dbReference>
<keyword evidence="2" id="KW-0808">Transferase</keyword>
<dbReference type="PIRSF" id="PIRSF018005">
    <property type="entry name" value="UCP018005"/>
    <property type="match status" value="1"/>
</dbReference>
<keyword evidence="5" id="KW-1185">Reference proteome</keyword>
<sequence length="309" mass="35430">MDVLAGLSAENKCIPSKYFYDENGSHLFSKITDVDEYYLTASEENILRKYNHEISERLGNNRRFNLIELGVGDGRKTKILLRNFIENNVDFEYISIDISESAVTELDQGLLSEFPELAHTGVVGEYLDAIDWIKDNKQGTNVVLFLGSSIGNFNEESALVFLRALWKHLNNGDYLLIGFDLKKDITVLNKAYSDSQGVTQAFNFNMLSRINRELGGTFDINKFMHHGIYNPITGAMESYLLAKEAQSVYIEALEKSFDFKEFEAIHLEYSYKYLVEDITRLAEKSGYKIASNLYDDHNYFTDSIWQVVK</sequence>
<comment type="caution">
    <text evidence="4">The sequence shown here is derived from an EMBL/GenBank/DDBJ whole genome shotgun (WGS) entry which is preliminary data.</text>
</comment>
<evidence type="ECO:0000313" key="5">
    <source>
        <dbReference type="Proteomes" id="UP000094329"/>
    </source>
</evidence>
<dbReference type="Gene3D" id="3.40.50.150">
    <property type="entry name" value="Vaccinia Virus protein VP39"/>
    <property type="match status" value="1"/>
</dbReference>
<dbReference type="EMBL" id="MDTU01000001">
    <property type="protein sequence ID" value="ODN44084.1"/>
    <property type="molecule type" value="Genomic_DNA"/>
</dbReference>
<evidence type="ECO:0000259" key="3">
    <source>
        <dbReference type="Pfam" id="PF10017"/>
    </source>
</evidence>
<dbReference type="NCBIfam" id="TIGR03438">
    <property type="entry name" value="egtD_ergothio"/>
    <property type="match status" value="1"/>
</dbReference>
<dbReference type="Proteomes" id="UP000094329">
    <property type="component" value="Unassembled WGS sequence"/>
</dbReference>
<accession>A0ABX3AD22</accession>
<evidence type="ECO:0000313" key="4">
    <source>
        <dbReference type="EMBL" id="ODN44084.1"/>
    </source>
</evidence>
<protein>
    <submittedName>
        <fullName evidence="4">Dimethylhistidine N-methyltransferase</fullName>
    </submittedName>
</protein>
<gene>
    <name evidence="4" type="ORF">BGC07_11510</name>
</gene>
<name>A0ABX3AD22_9GAMM</name>
<evidence type="ECO:0000256" key="2">
    <source>
        <dbReference type="ARBA" id="ARBA00022679"/>
    </source>
</evidence>
<organism evidence="4 5">
    <name type="scientific">Piscirickettsia litoralis</name>
    <dbReference type="NCBI Taxonomy" id="1891921"/>
    <lineage>
        <taxon>Bacteria</taxon>
        <taxon>Pseudomonadati</taxon>
        <taxon>Pseudomonadota</taxon>
        <taxon>Gammaproteobacteria</taxon>
        <taxon>Thiotrichales</taxon>
        <taxon>Piscirickettsiaceae</taxon>
        <taxon>Piscirickettsia</taxon>
    </lineage>
</organism>
<dbReference type="InterPro" id="IPR051128">
    <property type="entry name" value="EgtD_Methyltrsf_superfamily"/>
</dbReference>
<dbReference type="InterPro" id="IPR017804">
    <property type="entry name" value="MeTrfase_EgtD-like"/>
</dbReference>